<evidence type="ECO:0000313" key="3">
    <source>
        <dbReference type="Proteomes" id="UP000298663"/>
    </source>
</evidence>
<comment type="caution">
    <text evidence="2">The sequence shown here is derived from an EMBL/GenBank/DDBJ whole genome shotgun (WGS) entry which is preliminary data.</text>
</comment>
<keyword evidence="3" id="KW-1185">Reference proteome</keyword>
<feature type="compositionally biased region" description="Basic residues" evidence="1">
    <location>
        <begin position="1"/>
        <end position="16"/>
    </location>
</feature>
<gene>
    <name evidence="2" type="ORF">L596_021622</name>
</gene>
<feature type="compositionally biased region" description="Polar residues" evidence="1">
    <location>
        <begin position="19"/>
        <end position="40"/>
    </location>
</feature>
<reference evidence="2 3" key="2">
    <citation type="journal article" date="2019" name="G3 (Bethesda)">
        <title>Hybrid Assembly of the Genome of the Entomopathogenic Nematode Steinernema carpocapsae Identifies the X-Chromosome.</title>
        <authorList>
            <person name="Serra L."/>
            <person name="Macchietto M."/>
            <person name="Macias-Munoz A."/>
            <person name="McGill C.J."/>
            <person name="Rodriguez I.M."/>
            <person name="Rodriguez B."/>
            <person name="Murad R."/>
            <person name="Mortazavi A."/>
        </authorList>
    </citation>
    <scope>NUCLEOTIDE SEQUENCE [LARGE SCALE GENOMIC DNA]</scope>
    <source>
        <strain evidence="2 3">ALL</strain>
    </source>
</reference>
<dbReference type="EMBL" id="AZBU02000007">
    <property type="protein sequence ID" value="TKR69464.1"/>
    <property type="molecule type" value="Genomic_DNA"/>
</dbReference>
<protein>
    <submittedName>
        <fullName evidence="2">Uncharacterized protein</fullName>
    </submittedName>
</protein>
<dbReference type="Proteomes" id="UP000298663">
    <property type="component" value="Unassembled WGS sequence"/>
</dbReference>
<proteinExistence type="predicted"/>
<organism evidence="2 3">
    <name type="scientific">Steinernema carpocapsae</name>
    <name type="common">Entomopathogenic nematode</name>
    <dbReference type="NCBI Taxonomy" id="34508"/>
    <lineage>
        <taxon>Eukaryota</taxon>
        <taxon>Metazoa</taxon>
        <taxon>Ecdysozoa</taxon>
        <taxon>Nematoda</taxon>
        <taxon>Chromadorea</taxon>
        <taxon>Rhabditida</taxon>
        <taxon>Tylenchina</taxon>
        <taxon>Panagrolaimomorpha</taxon>
        <taxon>Strongyloidoidea</taxon>
        <taxon>Steinernematidae</taxon>
        <taxon>Steinernema</taxon>
    </lineage>
</organism>
<reference evidence="2 3" key="1">
    <citation type="journal article" date="2015" name="Genome Biol.">
        <title>Comparative genomics of Steinernema reveals deeply conserved gene regulatory networks.</title>
        <authorList>
            <person name="Dillman A.R."/>
            <person name="Macchietto M."/>
            <person name="Porter C.F."/>
            <person name="Rogers A."/>
            <person name="Williams B."/>
            <person name="Antoshechkin I."/>
            <person name="Lee M.M."/>
            <person name="Goodwin Z."/>
            <person name="Lu X."/>
            <person name="Lewis E.E."/>
            <person name="Goodrich-Blair H."/>
            <person name="Stock S.P."/>
            <person name="Adams B.J."/>
            <person name="Sternberg P.W."/>
            <person name="Mortazavi A."/>
        </authorList>
    </citation>
    <scope>NUCLEOTIDE SEQUENCE [LARGE SCALE GENOMIC DNA]</scope>
    <source>
        <strain evidence="2 3">ALL</strain>
    </source>
</reference>
<feature type="region of interest" description="Disordered" evidence="1">
    <location>
        <begin position="1"/>
        <end position="45"/>
    </location>
</feature>
<sequence length="93" mass="9986">MKHLLAVHSFPQKRRLSTALESRNKPSSTEKCGPQSSKPNSSDRRRLCKSLTLTSSCAPIPNVAPPGSSTSAPSSSGRIMDLMLAKNLRSPLP</sequence>
<evidence type="ECO:0000313" key="2">
    <source>
        <dbReference type="EMBL" id="TKR69464.1"/>
    </source>
</evidence>
<name>A0A4U5MJC3_STECR</name>
<evidence type="ECO:0000256" key="1">
    <source>
        <dbReference type="SAM" id="MobiDB-lite"/>
    </source>
</evidence>
<dbReference type="AlphaFoldDB" id="A0A4U5MJC3"/>
<accession>A0A4U5MJC3</accession>